<gene>
    <name evidence="8" type="ORF">BV82_3011</name>
</gene>
<evidence type="ECO:0000256" key="1">
    <source>
        <dbReference type="ARBA" id="ARBA00006432"/>
    </source>
</evidence>
<protein>
    <submittedName>
        <fullName evidence="8">Acetoacetate--CoA ligase</fullName>
        <ecNumber evidence="8">6.2.1.16</ecNumber>
    </submittedName>
</protein>
<dbReference type="GO" id="GO:0030729">
    <property type="term" value="F:acetoacetate-CoA ligase activity"/>
    <property type="evidence" value="ECO:0007669"/>
    <property type="project" value="UniProtKB-EC"/>
</dbReference>
<dbReference type="AlphaFoldDB" id="A0AAP0X8R4"/>
<dbReference type="RefSeq" id="WP_036995671.1">
    <property type="nucleotide sequence ID" value="NZ_CATKPL010000056.1"/>
</dbReference>
<dbReference type="InterPro" id="IPR042099">
    <property type="entry name" value="ANL_N_sf"/>
</dbReference>
<dbReference type="NCBIfam" id="NF002937">
    <property type="entry name" value="PRK03584.1"/>
    <property type="match status" value="1"/>
</dbReference>
<dbReference type="Pfam" id="PF16177">
    <property type="entry name" value="ACAS_N"/>
    <property type="match status" value="1"/>
</dbReference>
<feature type="region of interest" description="Disordered" evidence="5">
    <location>
        <begin position="634"/>
        <end position="653"/>
    </location>
</feature>
<organism evidence="8 9">
    <name type="scientific">Pseudomonas donghuensis</name>
    <dbReference type="NCBI Taxonomy" id="1163398"/>
    <lineage>
        <taxon>Bacteria</taxon>
        <taxon>Pseudomonadati</taxon>
        <taxon>Pseudomonadota</taxon>
        <taxon>Gammaproteobacteria</taxon>
        <taxon>Pseudomonadales</taxon>
        <taxon>Pseudomonadaceae</taxon>
        <taxon>Pseudomonas</taxon>
    </lineage>
</organism>
<dbReference type="GeneID" id="98283363"/>
<dbReference type="InterPro" id="IPR045851">
    <property type="entry name" value="AMP-bd_C_sf"/>
</dbReference>
<dbReference type="Gene3D" id="3.30.300.30">
    <property type="match status" value="1"/>
</dbReference>
<feature type="domain" description="Acetyl-coenzyme A synthetase N-terminal" evidence="7">
    <location>
        <begin position="36"/>
        <end position="91"/>
    </location>
</feature>
<reference evidence="8 9" key="2">
    <citation type="journal article" date="2016" name="Front. Microbiol.">
        <title>When Genome-Based Approach Meets the 'Old but Good': Revealing Genes Involved in the Antibacterial Activity of Pseudomonas sp. P482 against Soft Rot Pathogens.</title>
        <authorList>
            <person name="Krzyzanowska D.M."/>
            <person name="Ossowicki A."/>
            <person name="Rajewska M."/>
            <person name="Maciag T."/>
            <person name="Jablonska M."/>
            <person name="Obuchowski M."/>
            <person name="Heeb S."/>
            <person name="Jafra S."/>
        </authorList>
    </citation>
    <scope>NUCLEOTIDE SEQUENCE [LARGE SCALE GENOMIC DNA]</scope>
    <source>
        <strain evidence="8 9">P482</strain>
    </source>
</reference>
<dbReference type="InterPro" id="IPR020845">
    <property type="entry name" value="AMP-binding_CS"/>
</dbReference>
<dbReference type="Proteomes" id="UP000027121">
    <property type="component" value="Chromosome"/>
</dbReference>
<dbReference type="NCBIfam" id="TIGR01217">
    <property type="entry name" value="ac_ac_CoA_syn"/>
    <property type="match status" value="1"/>
</dbReference>
<dbReference type="GO" id="GO:0005524">
    <property type="term" value="F:ATP binding"/>
    <property type="evidence" value="ECO:0007669"/>
    <property type="project" value="UniProtKB-KW"/>
</dbReference>
<dbReference type="PANTHER" id="PTHR42921">
    <property type="entry name" value="ACETOACETYL-COA SYNTHETASE"/>
    <property type="match status" value="1"/>
</dbReference>
<evidence type="ECO:0000256" key="2">
    <source>
        <dbReference type="ARBA" id="ARBA00022598"/>
    </source>
</evidence>
<evidence type="ECO:0000313" key="8">
    <source>
        <dbReference type="EMBL" id="KDN98851.1"/>
    </source>
</evidence>
<feature type="domain" description="AMP-dependent synthetase/ligase" evidence="6">
    <location>
        <begin position="95"/>
        <end position="470"/>
    </location>
</feature>
<evidence type="ECO:0000259" key="7">
    <source>
        <dbReference type="Pfam" id="PF16177"/>
    </source>
</evidence>
<dbReference type="Gene3D" id="3.40.50.12780">
    <property type="entry name" value="N-terminal domain of ligase-like"/>
    <property type="match status" value="1"/>
</dbReference>
<dbReference type="SUPFAM" id="SSF56801">
    <property type="entry name" value="Acetyl-CoA synthetase-like"/>
    <property type="match status" value="1"/>
</dbReference>
<feature type="compositionally biased region" description="Basic and acidic residues" evidence="5">
    <location>
        <begin position="641"/>
        <end position="653"/>
    </location>
</feature>
<name>A0AAP0X8R4_9PSED</name>
<dbReference type="InterPro" id="IPR032387">
    <property type="entry name" value="ACAS_N"/>
</dbReference>
<sequence>MNEVLWRPSKARIQASRMDAFRRQVNQQFGLALRNYADLHRWSIEQRAAFWQTLADYFQVRWQQPATQVLDEGPQMPDARWFAGATLNFAEHLLRRRDNHPALIVVREDGERRVISHGELAEQVAGLQRSFQAAGIGVGDRVAACMPNTWQTLVAMLACTSLGAIWSCSSPEFGTHGIIDRFGQIEPKLLIVCAGYPYAGKQIDQVDKINQVLAQLPSLQHLLVVPYTRTHTASDEFICQARVSLWDDFYQPGGEPQFTPLAFNHPLYILYSSGTTGVPKCIVHGAGGVLLQHLKEHGLHNDLGSDDVLFYYTTCGWMMWNWLASGLAVGATLVLYDGSPFHPGPERLLDLIDSERISAFGTSAKYLAALEQADLRPRLSHSLDSLKLLLSTGSPLSPESFDYVYREFKRDLCLASMSGGTDIVSCFVIGNPLLPVRRGEIQCKGLGMAVEVWDDDGHALIGEKGELVCTRHFPAMPLGFWNDPQGERFQAAYFSQFPGVWAQGDYAEERAEGGMLIHGRSDAVLNPGGVRIGTAEIYRQVEKVHEVVESVAIGQRWQHDVRVVLFVRLRDGLQLDDALQARIRQVIRSNTTPRHVPAVIAAVTDIPRTISGKIVELAIRNVVHGEPVKNTDALANPEALEQFRDRPELRNQA</sequence>
<keyword evidence="9" id="KW-1185">Reference proteome</keyword>
<dbReference type="PROSITE" id="PS00455">
    <property type="entry name" value="AMP_BINDING"/>
    <property type="match status" value="1"/>
</dbReference>
<evidence type="ECO:0000256" key="5">
    <source>
        <dbReference type="SAM" id="MobiDB-lite"/>
    </source>
</evidence>
<dbReference type="Pfam" id="PF00501">
    <property type="entry name" value="AMP-binding"/>
    <property type="match status" value="1"/>
</dbReference>
<keyword evidence="4" id="KW-0067">ATP-binding</keyword>
<dbReference type="EC" id="6.2.1.16" evidence="8"/>
<dbReference type="InterPro" id="IPR005914">
    <property type="entry name" value="Acac_CoA_synth"/>
</dbReference>
<evidence type="ECO:0000256" key="4">
    <source>
        <dbReference type="ARBA" id="ARBA00022840"/>
    </source>
</evidence>
<keyword evidence="3" id="KW-0547">Nucleotide-binding</keyword>
<dbReference type="GO" id="GO:0006629">
    <property type="term" value="P:lipid metabolic process"/>
    <property type="evidence" value="ECO:0007669"/>
    <property type="project" value="InterPro"/>
</dbReference>
<evidence type="ECO:0000256" key="3">
    <source>
        <dbReference type="ARBA" id="ARBA00022741"/>
    </source>
</evidence>
<comment type="similarity">
    <text evidence="1">Belongs to the ATP-dependent AMP-binding enzyme family.</text>
</comment>
<evidence type="ECO:0000259" key="6">
    <source>
        <dbReference type="Pfam" id="PF00501"/>
    </source>
</evidence>
<dbReference type="EMBL" id="CP071706">
    <property type="protein sequence ID" value="KDN98851.1"/>
    <property type="molecule type" value="Genomic_DNA"/>
</dbReference>
<keyword evidence="2 8" id="KW-0436">Ligase</keyword>
<dbReference type="CDD" id="cd05943">
    <property type="entry name" value="AACS"/>
    <property type="match status" value="1"/>
</dbReference>
<proteinExistence type="inferred from homology"/>
<dbReference type="KEGG" id="pdw:BV82_3011"/>
<dbReference type="InterPro" id="IPR000873">
    <property type="entry name" value="AMP-dep_synth/lig_dom"/>
</dbReference>
<evidence type="ECO:0000313" key="9">
    <source>
        <dbReference type="Proteomes" id="UP000027121"/>
    </source>
</evidence>
<dbReference type="PANTHER" id="PTHR42921:SF1">
    <property type="entry name" value="ACETOACETYL-COA SYNTHETASE"/>
    <property type="match status" value="1"/>
</dbReference>
<accession>A0AAP0X8R4</accession>
<reference evidence="8 9" key="1">
    <citation type="journal article" date="2014" name="Genome Announc.">
        <title>Genome Sequence of Pseudomonas sp. Strain P482, a Tomato Rhizosphere Isolate with Broad-Spectrum Antimicrobial Activity.</title>
        <authorList>
            <person name="Krzyzanowska D.M."/>
            <person name="Ossowicki A."/>
            <person name="Jafra S."/>
        </authorList>
    </citation>
    <scope>NUCLEOTIDE SEQUENCE [LARGE SCALE GENOMIC DNA]</scope>
    <source>
        <strain evidence="8 9">P482</strain>
    </source>
</reference>